<dbReference type="RefSeq" id="WP_100511791.1">
    <property type="nucleotide sequence ID" value="NZ_PEBI01000006.1"/>
</dbReference>
<evidence type="ECO:0000313" key="1">
    <source>
        <dbReference type="EMBL" id="PJM72360.1"/>
    </source>
</evidence>
<gene>
    <name evidence="1" type="ORF">CS006_10515</name>
</gene>
<proteinExistence type="predicted"/>
<dbReference type="AlphaFoldDB" id="A0A2M9H6B9"/>
<dbReference type="Pfam" id="PF03837">
    <property type="entry name" value="RecT"/>
    <property type="match status" value="1"/>
</dbReference>
<organism evidence="1 2">
    <name type="scientific">Bifidobacterium primatium</name>
    <dbReference type="NCBI Taxonomy" id="2045438"/>
    <lineage>
        <taxon>Bacteria</taxon>
        <taxon>Bacillati</taxon>
        <taxon>Actinomycetota</taxon>
        <taxon>Actinomycetes</taxon>
        <taxon>Bifidobacteriales</taxon>
        <taxon>Bifidobacteriaceae</taxon>
        <taxon>Bifidobacterium</taxon>
    </lineage>
</organism>
<dbReference type="EMBL" id="PEBI01000006">
    <property type="protein sequence ID" value="PJM72360.1"/>
    <property type="molecule type" value="Genomic_DNA"/>
</dbReference>
<dbReference type="GO" id="GO:0006259">
    <property type="term" value="P:DNA metabolic process"/>
    <property type="evidence" value="ECO:0007669"/>
    <property type="project" value="InterPro"/>
</dbReference>
<comment type="caution">
    <text evidence="1">The sequence shown here is derived from an EMBL/GenBank/DDBJ whole genome shotgun (WGS) entry which is preliminary data.</text>
</comment>
<sequence>MGQITQATQGRQLTQMNPREQLKQTLQKSWPRIQQVIGNNLSPQRLYQLCLSTINREPKLAECSVESVLGCFMKCSALGLEPSSVDGLGRAYILPYGNKNLKGQREATFILGYKGMIDLARRSGQLKSIHAQAVYEGDEFECWEDETGQHFKYRRNPDAPHSEKTLTDVFVNAQLLPDGFVFEHMTKSEVEAVKRRSPAGNKGPWRTDYEAMALKTVVRRSFKWLPVSVEAQAAAASDETTPDYSDVFRPVIDDAPVDVVDVQPAPPDDGGYDATAAGTALDAKRFDVVNGFKALGVADEREMLAAISKVVGREVDSFESLTEAELDRTLDDLAHGSRKDGE</sequence>
<evidence type="ECO:0000313" key="2">
    <source>
        <dbReference type="Proteomes" id="UP000229095"/>
    </source>
</evidence>
<keyword evidence="2" id="KW-1185">Reference proteome</keyword>
<dbReference type="NCBIfam" id="TIGR00616">
    <property type="entry name" value="rect"/>
    <property type="match status" value="1"/>
</dbReference>
<dbReference type="Proteomes" id="UP000229095">
    <property type="component" value="Unassembled WGS sequence"/>
</dbReference>
<dbReference type="InterPro" id="IPR018330">
    <property type="entry name" value="RecT_fam"/>
</dbReference>
<dbReference type="OrthoDB" id="5124088at2"/>
<protein>
    <submittedName>
        <fullName evidence="1">DNA-binding protein</fullName>
    </submittedName>
</protein>
<dbReference type="GO" id="GO:0003677">
    <property type="term" value="F:DNA binding"/>
    <property type="evidence" value="ECO:0007669"/>
    <property type="project" value="UniProtKB-KW"/>
</dbReference>
<reference evidence="1 2" key="1">
    <citation type="submission" date="2017-10" db="EMBL/GenBank/DDBJ databases">
        <title>Draft genome sequences of strains TRE 1, TRE 9, TRE H and TRI 7, isolated from tamarins, belonging to four potential novel Bifidobacterium species.</title>
        <authorList>
            <person name="Mattarelli P."/>
            <person name="Modesto M."/>
            <person name="Puglisi E."/>
            <person name="Morelli L."/>
            <person name="Spezio C."/>
            <person name="Bonetti A."/>
            <person name="Sandri C."/>
        </authorList>
    </citation>
    <scope>NUCLEOTIDE SEQUENCE [LARGE SCALE GENOMIC DNA]</scope>
    <source>
        <strain evidence="2">TRE1</strain>
    </source>
</reference>
<name>A0A2M9H6B9_9BIFI</name>
<keyword evidence="1" id="KW-0238">DNA-binding</keyword>
<dbReference type="InterPro" id="IPR004590">
    <property type="entry name" value="ssDNA_annealing_RecT"/>
</dbReference>
<accession>A0A2M9H6B9</accession>